<reference evidence="1" key="2">
    <citation type="journal article" date="2015" name="Fish Shellfish Immunol.">
        <title>Early steps in the European eel (Anguilla anguilla)-Vibrio vulnificus interaction in the gills: Role of the RtxA13 toxin.</title>
        <authorList>
            <person name="Callol A."/>
            <person name="Pajuelo D."/>
            <person name="Ebbesson L."/>
            <person name="Teles M."/>
            <person name="MacKenzie S."/>
            <person name="Amaro C."/>
        </authorList>
    </citation>
    <scope>NUCLEOTIDE SEQUENCE</scope>
</reference>
<dbReference type="EMBL" id="GBXM01071038">
    <property type="protein sequence ID" value="JAH37539.1"/>
    <property type="molecule type" value="Transcribed_RNA"/>
</dbReference>
<protein>
    <submittedName>
        <fullName evidence="1">Uncharacterized protein</fullName>
    </submittedName>
</protein>
<proteinExistence type="predicted"/>
<name>A0A0E9S7X7_ANGAN</name>
<sequence>MKMKWTPPMIDIFFIAANRASHSCPKESGLVLGGGPLQEFAIGAWRGE</sequence>
<reference evidence="1" key="1">
    <citation type="submission" date="2014-11" db="EMBL/GenBank/DDBJ databases">
        <authorList>
            <person name="Amaro Gonzalez C."/>
        </authorList>
    </citation>
    <scope>NUCLEOTIDE SEQUENCE</scope>
</reference>
<dbReference type="AlphaFoldDB" id="A0A0E9S7X7"/>
<organism evidence="1">
    <name type="scientific">Anguilla anguilla</name>
    <name type="common">European freshwater eel</name>
    <name type="synonym">Muraena anguilla</name>
    <dbReference type="NCBI Taxonomy" id="7936"/>
    <lineage>
        <taxon>Eukaryota</taxon>
        <taxon>Metazoa</taxon>
        <taxon>Chordata</taxon>
        <taxon>Craniata</taxon>
        <taxon>Vertebrata</taxon>
        <taxon>Euteleostomi</taxon>
        <taxon>Actinopterygii</taxon>
        <taxon>Neopterygii</taxon>
        <taxon>Teleostei</taxon>
        <taxon>Anguilliformes</taxon>
        <taxon>Anguillidae</taxon>
        <taxon>Anguilla</taxon>
    </lineage>
</organism>
<accession>A0A0E9S7X7</accession>
<evidence type="ECO:0000313" key="1">
    <source>
        <dbReference type="EMBL" id="JAH37539.1"/>
    </source>
</evidence>